<dbReference type="Pfam" id="PF03626">
    <property type="entry name" value="COX4_pro"/>
    <property type="match status" value="1"/>
</dbReference>
<organism evidence="7 8">
    <name type="scientific">Rubritalea squalenifaciens DSM 18772</name>
    <dbReference type="NCBI Taxonomy" id="1123071"/>
    <lineage>
        <taxon>Bacteria</taxon>
        <taxon>Pseudomonadati</taxon>
        <taxon>Verrucomicrobiota</taxon>
        <taxon>Verrucomicrobiia</taxon>
        <taxon>Verrucomicrobiales</taxon>
        <taxon>Rubritaleaceae</taxon>
        <taxon>Rubritalea</taxon>
    </lineage>
</organism>
<evidence type="ECO:0000256" key="5">
    <source>
        <dbReference type="ARBA" id="ARBA00023136"/>
    </source>
</evidence>
<evidence type="ECO:0000256" key="6">
    <source>
        <dbReference type="SAM" id="Phobius"/>
    </source>
</evidence>
<evidence type="ECO:0000256" key="3">
    <source>
        <dbReference type="ARBA" id="ARBA00022692"/>
    </source>
</evidence>
<dbReference type="EMBL" id="FQYR01000005">
    <property type="protein sequence ID" value="SHK03672.1"/>
    <property type="molecule type" value="Genomic_DNA"/>
</dbReference>
<keyword evidence="8" id="KW-1185">Reference proteome</keyword>
<evidence type="ECO:0000256" key="2">
    <source>
        <dbReference type="ARBA" id="ARBA00022475"/>
    </source>
</evidence>
<feature type="transmembrane region" description="Helical" evidence="6">
    <location>
        <begin position="50"/>
        <end position="71"/>
    </location>
</feature>
<evidence type="ECO:0000313" key="7">
    <source>
        <dbReference type="EMBL" id="SHK03672.1"/>
    </source>
</evidence>
<dbReference type="STRING" id="1123071.SAMN02745181_3092"/>
<name>A0A1M6P6X3_9BACT</name>
<comment type="subcellular location">
    <subcellularLocation>
        <location evidence="1">Cell membrane</location>
        <topology evidence="1">Multi-pass membrane protein</topology>
    </subcellularLocation>
</comment>
<feature type="transmembrane region" description="Helical" evidence="6">
    <location>
        <begin position="12"/>
        <end position="38"/>
    </location>
</feature>
<dbReference type="AlphaFoldDB" id="A0A1M6P6X3"/>
<evidence type="ECO:0000256" key="4">
    <source>
        <dbReference type="ARBA" id="ARBA00022989"/>
    </source>
</evidence>
<dbReference type="OrthoDB" id="196749at2"/>
<keyword evidence="5 6" id="KW-0472">Membrane</keyword>
<dbReference type="Proteomes" id="UP000184510">
    <property type="component" value="Unassembled WGS sequence"/>
</dbReference>
<keyword evidence="4 6" id="KW-1133">Transmembrane helix</keyword>
<reference evidence="7 8" key="1">
    <citation type="submission" date="2016-11" db="EMBL/GenBank/DDBJ databases">
        <authorList>
            <person name="Jaros S."/>
            <person name="Januszkiewicz K."/>
            <person name="Wedrychowicz H."/>
        </authorList>
    </citation>
    <scope>NUCLEOTIDE SEQUENCE [LARGE SCALE GENOMIC DNA]</scope>
    <source>
        <strain evidence="7 8">DSM 18772</strain>
    </source>
</reference>
<evidence type="ECO:0000256" key="1">
    <source>
        <dbReference type="ARBA" id="ARBA00004651"/>
    </source>
</evidence>
<evidence type="ECO:0000313" key="8">
    <source>
        <dbReference type="Proteomes" id="UP000184510"/>
    </source>
</evidence>
<feature type="transmembrane region" description="Helical" evidence="6">
    <location>
        <begin position="78"/>
        <end position="101"/>
    </location>
</feature>
<dbReference type="InParanoid" id="A0A1M6P6X3"/>
<proteinExistence type="predicted"/>
<protein>
    <submittedName>
        <fullName evidence="7">Caa(3)-type oxidase, subunit IV</fullName>
    </submittedName>
</protein>
<dbReference type="GO" id="GO:0005886">
    <property type="term" value="C:plasma membrane"/>
    <property type="evidence" value="ECO:0007669"/>
    <property type="project" value="UniProtKB-SubCell"/>
</dbReference>
<dbReference type="InterPro" id="IPR005171">
    <property type="entry name" value="Cyt_c_oxidase_su4_prok"/>
</dbReference>
<accession>A0A1M6P6X3</accession>
<keyword evidence="3 6" id="KW-0812">Transmembrane</keyword>
<dbReference type="RefSeq" id="WP_143184647.1">
    <property type="nucleotide sequence ID" value="NZ_FQYR01000005.1"/>
</dbReference>
<keyword evidence="2" id="KW-1003">Cell membrane</keyword>
<sequence>MADTPEEIKKHFKIYSIVGGLLFIGTVITVLVAYVPALDFGEHGFDHIDAIIGLAIAATKASLVALIFMHLNHEKKAVYWIFLGSLFFGAVLILLFAFGFLDPITFDGLLPTKVGNVN</sequence>
<gene>
    <name evidence="7" type="ORF">SAMN02745181_3092</name>
</gene>